<dbReference type="PANTHER" id="PTHR46060:SF1">
    <property type="entry name" value="MARINER MOS1 TRANSPOSASE-LIKE PROTEIN"/>
    <property type="match status" value="1"/>
</dbReference>
<dbReference type="Pfam" id="PF13358">
    <property type="entry name" value="DDE_3"/>
    <property type="match status" value="1"/>
</dbReference>
<feature type="domain" description="Tc1-like transposase DDE" evidence="1">
    <location>
        <begin position="61"/>
        <end position="173"/>
    </location>
</feature>
<sequence>MPHQSTIYRWYGEFKRGQVSLSNDPRVGAPKTAVTQGNVDAVQQKAARVNCSDESWIYCYEPENKRQSAVWRVATLKAGHIATIPLNEQRTVTADWYTTISLSKVITELRKINPERRIILHQDNASSHTAQKTRQYLTEGNLELLDHPPYSPDLSPNDFFTLPKIKNRLRGQRFQSPEKAVGAFKNAILNLPANEWNKCFENWFERMQMSELRQRLLEAAEFVNNRGFAPCIAAEGKQFEHLL</sequence>
<dbReference type="Proteomes" id="UP001152888">
    <property type="component" value="Unassembled WGS sequence"/>
</dbReference>
<dbReference type="OrthoDB" id="2431447at2759"/>
<evidence type="ECO:0000259" key="1">
    <source>
        <dbReference type="Pfam" id="PF13358"/>
    </source>
</evidence>
<keyword evidence="3" id="KW-1185">Reference proteome</keyword>
<protein>
    <recommendedName>
        <fullName evidence="1">Tc1-like transposase DDE domain-containing protein</fullName>
    </recommendedName>
</protein>
<evidence type="ECO:0000313" key="2">
    <source>
        <dbReference type="EMBL" id="CAH2007627.1"/>
    </source>
</evidence>
<dbReference type="InterPro" id="IPR052709">
    <property type="entry name" value="Transposase-MT_Hybrid"/>
</dbReference>
<organism evidence="2 3">
    <name type="scientific">Acanthoscelides obtectus</name>
    <name type="common">Bean weevil</name>
    <name type="synonym">Bruchus obtectus</name>
    <dbReference type="NCBI Taxonomy" id="200917"/>
    <lineage>
        <taxon>Eukaryota</taxon>
        <taxon>Metazoa</taxon>
        <taxon>Ecdysozoa</taxon>
        <taxon>Arthropoda</taxon>
        <taxon>Hexapoda</taxon>
        <taxon>Insecta</taxon>
        <taxon>Pterygota</taxon>
        <taxon>Neoptera</taxon>
        <taxon>Endopterygota</taxon>
        <taxon>Coleoptera</taxon>
        <taxon>Polyphaga</taxon>
        <taxon>Cucujiformia</taxon>
        <taxon>Chrysomeloidea</taxon>
        <taxon>Chrysomelidae</taxon>
        <taxon>Bruchinae</taxon>
        <taxon>Bruchini</taxon>
        <taxon>Acanthoscelides</taxon>
    </lineage>
</organism>
<dbReference type="Gene3D" id="3.30.420.10">
    <property type="entry name" value="Ribonuclease H-like superfamily/Ribonuclease H"/>
    <property type="match status" value="1"/>
</dbReference>
<name>A0A9P0Q2F4_ACAOB</name>
<accession>A0A9P0Q2F4</accession>
<dbReference type="PANTHER" id="PTHR46060">
    <property type="entry name" value="MARINER MOS1 TRANSPOSASE-LIKE PROTEIN"/>
    <property type="match status" value="1"/>
</dbReference>
<dbReference type="InterPro" id="IPR038717">
    <property type="entry name" value="Tc1-like_DDE_dom"/>
</dbReference>
<dbReference type="EMBL" id="CAKOFQ010007758">
    <property type="protein sequence ID" value="CAH2007627.1"/>
    <property type="molecule type" value="Genomic_DNA"/>
</dbReference>
<proteinExistence type="predicted"/>
<comment type="caution">
    <text evidence="2">The sequence shown here is derived from an EMBL/GenBank/DDBJ whole genome shotgun (WGS) entry which is preliminary data.</text>
</comment>
<dbReference type="InterPro" id="IPR036397">
    <property type="entry name" value="RNaseH_sf"/>
</dbReference>
<reference evidence="2" key="1">
    <citation type="submission" date="2022-03" db="EMBL/GenBank/DDBJ databases">
        <authorList>
            <person name="Sayadi A."/>
        </authorList>
    </citation>
    <scope>NUCLEOTIDE SEQUENCE</scope>
</reference>
<dbReference type="GO" id="GO:0003676">
    <property type="term" value="F:nucleic acid binding"/>
    <property type="evidence" value="ECO:0007669"/>
    <property type="project" value="InterPro"/>
</dbReference>
<gene>
    <name evidence="2" type="ORF">ACAOBT_LOCUS29752</name>
</gene>
<dbReference type="AlphaFoldDB" id="A0A9P0Q2F4"/>
<evidence type="ECO:0000313" key="3">
    <source>
        <dbReference type="Proteomes" id="UP001152888"/>
    </source>
</evidence>